<dbReference type="NCBIfam" id="NF007980">
    <property type="entry name" value="PRK10707.1"/>
    <property type="match status" value="1"/>
</dbReference>
<proteinExistence type="predicted"/>
<protein>
    <submittedName>
        <fullName evidence="8">DNA mismatch repair protein MutT</fullName>
    </submittedName>
</protein>
<dbReference type="PANTHER" id="PTHR12992:SF11">
    <property type="entry name" value="MITOCHONDRIAL COENZYME A DIPHOSPHATASE NUDT8"/>
    <property type="match status" value="1"/>
</dbReference>
<dbReference type="KEGG" id="zdf:AN401_08795"/>
<gene>
    <name evidence="8" type="ORF">AN401_08795</name>
</gene>
<dbReference type="GO" id="GO:0010945">
    <property type="term" value="F:coenzyme A diphosphatase activity"/>
    <property type="evidence" value="ECO:0007669"/>
    <property type="project" value="InterPro"/>
</dbReference>
<dbReference type="RefSeq" id="WP_096779136.1">
    <property type="nucleotide sequence ID" value="NZ_CP012621.1"/>
</dbReference>
<dbReference type="Pfam" id="PF00293">
    <property type="entry name" value="NUDIX"/>
    <property type="match status" value="1"/>
</dbReference>
<keyword evidence="6" id="KW-0464">Manganese</keyword>
<dbReference type="PANTHER" id="PTHR12992">
    <property type="entry name" value="NUDIX HYDROLASE"/>
    <property type="match status" value="1"/>
</dbReference>
<dbReference type="EMBL" id="CP012621">
    <property type="protein sequence ID" value="ATG73940.1"/>
    <property type="molecule type" value="Genomic_DNA"/>
</dbReference>
<feature type="domain" description="Nudix hydrolase" evidence="7">
    <location>
        <begin position="25"/>
        <end position="157"/>
    </location>
</feature>
<organism evidence="8 9">
    <name type="scientific">Zobellella denitrificans</name>
    <dbReference type="NCBI Taxonomy" id="347534"/>
    <lineage>
        <taxon>Bacteria</taxon>
        <taxon>Pseudomonadati</taxon>
        <taxon>Pseudomonadota</taxon>
        <taxon>Gammaproteobacteria</taxon>
        <taxon>Aeromonadales</taxon>
        <taxon>Aeromonadaceae</taxon>
        <taxon>Zobellella</taxon>
    </lineage>
</organism>
<dbReference type="InterPro" id="IPR000086">
    <property type="entry name" value="NUDIX_hydrolase_dom"/>
</dbReference>
<dbReference type="Proteomes" id="UP000217763">
    <property type="component" value="Chromosome"/>
</dbReference>
<evidence type="ECO:0000256" key="2">
    <source>
        <dbReference type="ARBA" id="ARBA00001946"/>
    </source>
</evidence>
<evidence type="ECO:0000256" key="6">
    <source>
        <dbReference type="ARBA" id="ARBA00023211"/>
    </source>
</evidence>
<evidence type="ECO:0000256" key="5">
    <source>
        <dbReference type="ARBA" id="ARBA00022842"/>
    </source>
</evidence>
<dbReference type="SUPFAM" id="SSF55811">
    <property type="entry name" value="Nudix"/>
    <property type="match status" value="1"/>
</dbReference>
<dbReference type="GO" id="GO:0046872">
    <property type="term" value="F:metal ion binding"/>
    <property type="evidence" value="ECO:0007669"/>
    <property type="project" value="UniProtKB-KW"/>
</dbReference>
<accession>A0A291HP44</accession>
<dbReference type="CDD" id="cd03426">
    <property type="entry name" value="NUDIX_CoAse_Nudt7"/>
    <property type="match status" value="1"/>
</dbReference>
<dbReference type="InterPro" id="IPR015797">
    <property type="entry name" value="NUDIX_hydrolase-like_dom_sf"/>
</dbReference>
<evidence type="ECO:0000256" key="4">
    <source>
        <dbReference type="ARBA" id="ARBA00022801"/>
    </source>
</evidence>
<evidence type="ECO:0000313" key="9">
    <source>
        <dbReference type="Proteomes" id="UP000217763"/>
    </source>
</evidence>
<evidence type="ECO:0000313" key="8">
    <source>
        <dbReference type="EMBL" id="ATG73940.1"/>
    </source>
</evidence>
<comment type="cofactor">
    <cofactor evidence="2">
        <name>Mg(2+)</name>
        <dbReference type="ChEBI" id="CHEBI:18420"/>
    </cofactor>
</comment>
<dbReference type="AlphaFoldDB" id="A0A291HP44"/>
<evidence type="ECO:0000259" key="7">
    <source>
        <dbReference type="PROSITE" id="PS51462"/>
    </source>
</evidence>
<keyword evidence="9" id="KW-1185">Reference proteome</keyword>
<evidence type="ECO:0000256" key="3">
    <source>
        <dbReference type="ARBA" id="ARBA00022723"/>
    </source>
</evidence>
<evidence type="ECO:0000256" key="1">
    <source>
        <dbReference type="ARBA" id="ARBA00001936"/>
    </source>
</evidence>
<reference evidence="9" key="1">
    <citation type="submission" date="2015-09" db="EMBL/GenBank/DDBJ databases">
        <authorList>
            <person name="Shao Z."/>
            <person name="Wang L."/>
        </authorList>
    </citation>
    <scope>NUCLEOTIDE SEQUENCE [LARGE SCALE GENOMIC DNA]</scope>
    <source>
        <strain evidence="9">F13-1</strain>
    </source>
</reference>
<dbReference type="Gene3D" id="3.90.79.10">
    <property type="entry name" value="Nucleoside Triphosphate Pyrophosphohydrolase"/>
    <property type="match status" value="1"/>
</dbReference>
<keyword evidence="3" id="KW-0479">Metal-binding</keyword>
<sequence>MTREQLLTRFNLLTPAPDPVLPAQARPAAVLLPLLDGEQGLELVLTRRSRQLRQHPGQVSFPGGRVDDTDASLWHTALRESQEEIGLDPTLCRPLGRLPAQHTVSGFALTPFIGLIEGRPHFVLNPQEVDEVFQVPLAYALDLRRHHLFTLRRQGRLHTVCFIPWQGIWIWGITAAVIHQFALQIAR</sequence>
<dbReference type="InterPro" id="IPR045121">
    <property type="entry name" value="CoAse"/>
</dbReference>
<keyword evidence="4" id="KW-0378">Hydrolase</keyword>
<comment type="cofactor">
    <cofactor evidence="1">
        <name>Mn(2+)</name>
        <dbReference type="ChEBI" id="CHEBI:29035"/>
    </cofactor>
</comment>
<name>A0A291HP44_9GAMM</name>
<dbReference type="PROSITE" id="PS51462">
    <property type="entry name" value="NUDIX"/>
    <property type="match status" value="1"/>
</dbReference>
<keyword evidence="5" id="KW-0460">Magnesium</keyword>